<reference evidence="2" key="1">
    <citation type="submission" date="2022-01" db="EMBL/GenBank/DDBJ databases">
        <title>Genome-Based Taxonomic Classification of the Phylum Actinobacteria.</title>
        <authorList>
            <person name="Gao Y."/>
        </authorList>
    </citation>
    <scope>NUCLEOTIDE SEQUENCE</scope>
    <source>
        <strain evidence="2">KLBMP 8922</strain>
    </source>
</reference>
<evidence type="ECO:0000313" key="3">
    <source>
        <dbReference type="Proteomes" id="UP001165378"/>
    </source>
</evidence>
<evidence type="ECO:0000259" key="1">
    <source>
        <dbReference type="Pfam" id="PF04149"/>
    </source>
</evidence>
<accession>A0AA41PUJ2</accession>
<comment type="caution">
    <text evidence="2">The sequence shown here is derived from an EMBL/GenBank/DDBJ whole genome shotgun (WGS) entry which is preliminary data.</text>
</comment>
<sequence>MTRRDWFKSSYSGTQGDSCVEIAITAQAVHIRDSKVAEGPVLLVRPGNWARFLHGAEGLDHG</sequence>
<dbReference type="EMBL" id="JAKFHA010000001">
    <property type="protein sequence ID" value="MCF2526120.1"/>
    <property type="molecule type" value="Genomic_DNA"/>
</dbReference>
<proteinExistence type="predicted"/>
<protein>
    <submittedName>
        <fullName evidence="2">DUF397 domain-containing protein</fullName>
    </submittedName>
</protein>
<dbReference type="Proteomes" id="UP001165378">
    <property type="component" value="Unassembled WGS sequence"/>
</dbReference>
<feature type="domain" description="DUF397" evidence="1">
    <location>
        <begin position="5"/>
        <end position="56"/>
    </location>
</feature>
<dbReference type="Pfam" id="PF04149">
    <property type="entry name" value="DUF397"/>
    <property type="match status" value="1"/>
</dbReference>
<evidence type="ECO:0000313" key="2">
    <source>
        <dbReference type="EMBL" id="MCF2526120.1"/>
    </source>
</evidence>
<name>A0AA41PUJ2_9ACTN</name>
<organism evidence="2 3">
    <name type="scientific">Yinghuangia soli</name>
    <dbReference type="NCBI Taxonomy" id="2908204"/>
    <lineage>
        <taxon>Bacteria</taxon>
        <taxon>Bacillati</taxon>
        <taxon>Actinomycetota</taxon>
        <taxon>Actinomycetes</taxon>
        <taxon>Kitasatosporales</taxon>
        <taxon>Streptomycetaceae</taxon>
        <taxon>Yinghuangia</taxon>
    </lineage>
</organism>
<dbReference type="AlphaFoldDB" id="A0AA41PUJ2"/>
<dbReference type="InterPro" id="IPR007278">
    <property type="entry name" value="DUF397"/>
</dbReference>
<gene>
    <name evidence="2" type="ORF">LZ495_02635</name>
</gene>
<keyword evidence="3" id="KW-1185">Reference proteome</keyword>
<dbReference type="RefSeq" id="WP_235050178.1">
    <property type="nucleotide sequence ID" value="NZ_JAKFHA010000001.1"/>
</dbReference>